<proteinExistence type="predicted"/>
<dbReference type="Proteomes" id="UP001139485">
    <property type="component" value="Unassembled WGS sequence"/>
</dbReference>
<gene>
    <name evidence="1" type="ORF">M8330_19705</name>
</gene>
<accession>A0A9X2DBF3</accession>
<reference evidence="1" key="1">
    <citation type="submission" date="2022-05" db="EMBL/GenBank/DDBJ databases">
        <authorList>
            <person name="Tuo L."/>
        </authorList>
    </citation>
    <scope>NUCLEOTIDE SEQUENCE</scope>
    <source>
        <strain evidence="1">BSK12Z-4</strain>
    </source>
</reference>
<dbReference type="SUPFAM" id="SSF49899">
    <property type="entry name" value="Concanavalin A-like lectins/glucanases"/>
    <property type="match status" value="1"/>
</dbReference>
<keyword evidence="2" id="KW-1185">Reference proteome</keyword>
<name>A0A9X2DBF3_9ACTN</name>
<sequence length="233" mass="23893">MTLVFTVPGAVTSPIEGSLTLPSIGATGLISRYHATNTQALDIGDTVTTLADWEDTGYDLAASGGPVTVQEDSAGRYLDFSAGGTENILTSGALSAQPDQMSLAALVYLAATPASGVQFFQARVGRLTLSALSDGKIGAYDGGSAFPRSAVATKPGWFRVIGTFDRTGTTGAVSITVNGATTVGDASPSTQDWTFGLRSNLTLGLRLRDAAVFDHILDSEEIAAVDAALAAQL</sequence>
<dbReference type="AlphaFoldDB" id="A0A9X2DBF3"/>
<dbReference type="InterPro" id="IPR013320">
    <property type="entry name" value="ConA-like_dom_sf"/>
</dbReference>
<evidence type="ECO:0000313" key="2">
    <source>
        <dbReference type="Proteomes" id="UP001139485"/>
    </source>
</evidence>
<evidence type="ECO:0000313" key="1">
    <source>
        <dbReference type="EMBL" id="MCM0622519.1"/>
    </source>
</evidence>
<comment type="caution">
    <text evidence="1">The sequence shown here is derived from an EMBL/GenBank/DDBJ whole genome shotgun (WGS) entry which is preliminary data.</text>
</comment>
<dbReference type="Gene3D" id="2.60.120.200">
    <property type="match status" value="1"/>
</dbReference>
<dbReference type="EMBL" id="JAMOIL010000037">
    <property type="protein sequence ID" value="MCM0622519.1"/>
    <property type="molecule type" value="Genomic_DNA"/>
</dbReference>
<protein>
    <submittedName>
        <fullName evidence="1">Uncharacterized protein</fullName>
    </submittedName>
</protein>
<dbReference type="RefSeq" id="WP_250828727.1">
    <property type="nucleotide sequence ID" value="NZ_JAMOIL010000037.1"/>
</dbReference>
<organism evidence="1 2">
    <name type="scientific">Nocardioides bruguierae</name>
    <dbReference type="NCBI Taxonomy" id="2945102"/>
    <lineage>
        <taxon>Bacteria</taxon>
        <taxon>Bacillati</taxon>
        <taxon>Actinomycetota</taxon>
        <taxon>Actinomycetes</taxon>
        <taxon>Propionibacteriales</taxon>
        <taxon>Nocardioidaceae</taxon>
        <taxon>Nocardioides</taxon>
    </lineage>
</organism>